<dbReference type="GO" id="GO:0046872">
    <property type="term" value="F:metal ion binding"/>
    <property type="evidence" value="ECO:0007669"/>
    <property type="project" value="UniProtKB-KW"/>
</dbReference>
<protein>
    <submittedName>
        <fullName evidence="10">Nuclease HARBI1</fullName>
    </submittedName>
</protein>
<comment type="similarity">
    <text evidence="3">Belongs to the HARBI1 family.</text>
</comment>
<keyword evidence="4" id="KW-0540">Nuclease</keyword>
<dbReference type="GO" id="GO:0004518">
    <property type="term" value="F:nuclease activity"/>
    <property type="evidence" value="ECO:0007669"/>
    <property type="project" value="UniProtKB-KW"/>
</dbReference>
<name>A0A6J1P526_BICAN</name>
<keyword evidence="6" id="KW-0378">Hydrolase</keyword>
<dbReference type="KEGG" id="bany:112056653"/>
<evidence type="ECO:0000256" key="6">
    <source>
        <dbReference type="ARBA" id="ARBA00022801"/>
    </source>
</evidence>
<evidence type="ECO:0000256" key="1">
    <source>
        <dbReference type="ARBA" id="ARBA00001968"/>
    </source>
</evidence>
<dbReference type="PANTHER" id="PTHR22930">
    <property type="match status" value="1"/>
</dbReference>
<keyword evidence="7" id="KW-0539">Nucleus</keyword>
<dbReference type="GeneID" id="112056653"/>
<evidence type="ECO:0000313" key="10">
    <source>
        <dbReference type="RefSeq" id="XP_023952875.2"/>
    </source>
</evidence>
<dbReference type="GO" id="GO:0016787">
    <property type="term" value="F:hydrolase activity"/>
    <property type="evidence" value="ECO:0007669"/>
    <property type="project" value="UniProtKB-KW"/>
</dbReference>
<reference evidence="10" key="1">
    <citation type="submission" date="2025-08" db="UniProtKB">
        <authorList>
            <consortium name="RefSeq"/>
        </authorList>
    </citation>
    <scope>IDENTIFICATION</scope>
</reference>
<feature type="domain" description="DDE Tnp4" evidence="8">
    <location>
        <begin position="132"/>
        <end position="285"/>
    </location>
</feature>
<dbReference type="Proteomes" id="UP001652582">
    <property type="component" value="Chromosome 27"/>
</dbReference>
<comment type="subcellular location">
    <subcellularLocation>
        <location evidence="2">Nucleus</location>
    </subcellularLocation>
</comment>
<dbReference type="GO" id="GO:0005634">
    <property type="term" value="C:nucleus"/>
    <property type="evidence" value="ECO:0007669"/>
    <property type="project" value="UniProtKB-SubCell"/>
</dbReference>
<dbReference type="PANTHER" id="PTHR22930:SF289">
    <property type="entry name" value="DDE TNP4 DOMAIN-CONTAINING PROTEIN-RELATED"/>
    <property type="match status" value="1"/>
</dbReference>
<sequence>MSASVLVKLLLLEEARRIDMLRRRRKRFKIRSLRQLSTDKDYIRIYRLNFELIKDLEHDLAQYLPPEPSRSDGVDNRTKPSASRAIRAVVNALAHPGFVKKHIRLPHNVNERSYVKERFFKKFHIPDILGCIDSFFVTMVRPKEDDEQFNCGEGYHSRKLTIITDSDLNILYVDVKHGGATQANFIFENSTIRTHLEKLTNEGETLYLLGDSKYTQRPYVMTPYGNPKTDAQKYYNKLHNTAKNTAEKTYKVLKARFKSLLVHRVFHYDPDMVAKIATACCVLHNICNRSGLPVPSLEEDLRKREMEVLNKLKQNRSNDLDEECRFRDELADRLWCER</sequence>
<dbReference type="InterPro" id="IPR027806">
    <property type="entry name" value="HARBI1_dom"/>
</dbReference>
<dbReference type="InterPro" id="IPR045249">
    <property type="entry name" value="HARBI1-like"/>
</dbReference>
<proteinExistence type="inferred from homology"/>
<gene>
    <name evidence="10" type="primary">LOC112056653</name>
</gene>
<dbReference type="Pfam" id="PF13359">
    <property type="entry name" value="DDE_Tnp_4"/>
    <property type="match status" value="1"/>
</dbReference>
<evidence type="ECO:0000256" key="7">
    <source>
        <dbReference type="ARBA" id="ARBA00023242"/>
    </source>
</evidence>
<evidence type="ECO:0000313" key="9">
    <source>
        <dbReference type="Proteomes" id="UP001652582"/>
    </source>
</evidence>
<evidence type="ECO:0000256" key="4">
    <source>
        <dbReference type="ARBA" id="ARBA00022722"/>
    </source>
</evidence>
<accession>A0A6J1P526</accession>
<comment type="cofactor">
    <cofactor evidence="1">
        <name>a divalent metal cation</name>
        <dbReference type="ChEBI" id="CHEBI:60240"/>
    </cofactor>
</comment>
<organism evidence="9 10">
    <name type="scientific">Bicyclus anynana</name>
    <name type="common">Squinting bush brown butterfly</name>
    <dbReference type="NCBI Taxonomy" id="110368"/>
    <lineage>
        <taxon>Eukaryota</taxon>
        <taxon>Metazoa</taxon>
        <taxon>Ecdysozoa</taxon>
        <taxon>Arthropoda</taxon>
        <taxon>Hexapoda</taxon>
        <taxon>Insecta</taxon>
        <taxon>Pterygota</taxon>
        <taxon>Neoptera</taxon>
        <taxon>Endopterygota</taxon>
        <taxon>Lepidoptera</taxon>
        <taxon>Glossata</taxon>
        <taxon>Ditrysia</taxon>
        <taxon>Papilionoidea</taxon>
        <taxon>Nymphalidae</taxon>
        <taxon>Satyrinae</taxon>
        <taxon>Satyrini</taxon>
        <taxon>Mycalesina</taxon>
        <taxon>Bicyclus</taxon>
    </lineage>
</organism>
<evidence type="ECO:0000259" key="8">
    <source>
        <dbReference type="Pfam" id="PF13359"/>
    </source>
</evidence>
<dbReference type="OrthoDB" id="7533242at2759"/>
<dbReference type="RefSeq" id="XP_023952875.2">
    <property type="nucleotide sequence ID" value="XM_024097107.2"/>
</dbReference>
<dbReference type="AlphaFoldDB" id="A0A6J1P526"/>
<keyword evidence="9" id="KW-1185">Reference proteome</keyword>
<keyword evidence="5" id="KW-0479">Metal-binding</keyword>
<evidence type="ECO:0000256" key="3">
    <source>
        <dbReference type="ARBA" id="ARBA00006958"/>
    </source>
</evidence>
<evidence type="ECO:0000256" key="2">
    <source>
        <dbReference type="ARBA" id="ARBA00004123"/>
    </source>
</evidence>
<evidence type="ECO:0000256" key="5">
    <source>
        <dbReference type="ARBA" id="ARBA00022723"/>
    </source>
</evidence>